<dbReference type="EMBL" id="CP020370">
    <property type="protein sequence ID" value="AUB80327.1"/>
    <property type="molecule type" value="Genomic_DNA"/>
</dbReference>
<dbReference type="KEGG" id="tsy:THSYN_04735"/>
<sequence length="83" mass="9444">MVLVNAWAELAMPTRPAPQLVEVSPFIHQYVPGQDGVARDVVTRHLNLAHLREIQETILNICHSKIMHKDRIGNRNISVLRNT</sequence>
<gene>
    <name evidence="1" type="ORF">THSYN_04735</name>
</gene>
<reference evidence="1 2" key="1">
    <citation type="submission" date="2017-03" db="EMBL/GenBank/DDBJ databases">
        <title>Complete genome sequence of Candidatus 'Thiodictyon syntrophicum' sp. nov. strain Cad16T, a photolithoautotroph purple sulfur bacterium isolated from an alpine meromictic lake.</title>
        <authorList>
            <person name="Luedin S.M."/>
            <person name="Pothier J.F."/>
            <person name="Danza F."/>
            <person name="Storelli N."/>
            <person name="Wittwer M."/>
            <person name="Tonolla M."/>
        </authorList>
    </citation>
    <scope>NUCLEOTIDE SEQUENCE [LARGE SCALE GENOMIC DNA]</scope>
    <source>
        <strain evidence="1 2">Cad16T</strain>
    </source>
</reference>
<accession>A0A2K8U444</accession>
<protein>
    <submittedName>
        <fullName evidence="1">Uncharacterized protein</fullName>
    </submittedName>
</protein>
<dbReference type="Proteomes" id="UP000232638">
    <property type="component" value="Chromosome"/>
</dbReference>
<evidence type="ECO:0000313" key="1">
    <source>
        <dbReference type="EMBL" id="AUB80327.1"/>
    </source>
</evidence>
<organism evidence="1 2">
    <name type="scientific">Candidatus Thiodictyon syntrophicum</name>
    <dbReference type="NCBI Taxonomy" id="1166950"/>
    <lineage>
        <taxon>Bacteria</taxon>
        <taxon>Pseudomonadati</taxon>
        <taxon>Pseudomonadota</taxon>
        <taxon>Gammaproteobacteria</taxon>
        <taxon>Chromatiales</taxon>
        <taxon>Chromatiaceae</taxon>
        <taxon>Thiodictyon</taxon>
    </lineage>
</organism>
<name>A0A2K8U444_9GAMM</name>
<evidence type="ECO:0000313" key="2">
    <source>
        <dbReference type="Proteomes" id="UP000232638"/>
    </source>
</evidence>
<keyword evidence="2" id="KW-1185">Reference proteome</keyword>
<proteinExistence type="predicted"/>
<dbReference type="AlphaFoldDB" id="A0A2K8U444"/>